<dbReference type="InterPro" id="IPR027915">
    <property type="entry name" value="DUF4452"/>
</dbReference>
<keyword evidence="3" id="KW-1185">Reference proteome</keyword>
<comment type="caution">
    <text evidence="2">The sequence shown here is derived from an EMBL/GenBank/DDBJ whole genome shotgun (WGS) entry which is preliminary data.</text>
</comment>
<dbReference type="PANTHER" id="PTHR39615">
    <property type="entry name" value="YALI0E17897P"/>
    <property type="match status" value="1"/>
</dbReference>
<feature type="compositionally biased region" description="Basic residues" evidence="1">
    <location>
        <begin position="22"/>
        <end position="33"/>
    </location>
</feature>
<evidence type="ECO:0000256" key="1">
    <source>
        <dbReference type="SAM" id="MobiDB-lite"/>
    </source>
</evidence>
<accession>A0A420Y7T4</accession>
<feature type="region of interest" description="Disordered" evidence="1">
    <location>
        <begin position="13"/>
        <end position="46"/>
    </location>
</feature>
<dbReference type="Proteomes" id="UP000275385">
    <property type="component" value="Unassembled WGS sequence"/>
</dbReference>
<dbReference type="PANTHER" id="PTHR39615:SF1">
    <property type="entry name" value="YALI0E17897P"/>
    <property type="match status" value="1"/>
</dbReference>
<feature type="compositionally biased region" description="Polar residues" evidence="1">
    <location>
        <begin position="176"/>
        <end position="188"/>
    </location>
</feature>
<evidence type="ECO:0000313" key="2">
    <source>
        <dbReference type="EMBL" id="RKU43932.1"/>
    </source>
</evidence>
<sequence length="200" mass="21941">MMSSYYHFNAHPTPAVAPSAVHTHHGGRNRRAPRLSVSQNPQKQFRGVRSMKELNESTNLNAFRMKFEACRSFDLEDDMEFCPSLLTESDRSSIASSERSSLASLSPESSPTQQPTTIAPSFSLNSSSPSFLPPGFSQQSSMMVHAPTATRSRGNAIPIINPTTGITMASPPPSVSPSRMHQQQQQHANGRRWPGVGLKY</sequence>
<proteinExistence type="predicted"/>
<dbReference type="EMBL" id="QVQW01000036">
    <property type="protein sequence ID" value="RKU43932.1"/>
    <property type="molecule type" value="Genomic_DNA"/>
</dbReference>
<protein>
    <submittedName>
        <fullName evidence="2">Uncharacterized protein</fullName>
    </submittedName>
</protein>
<organism evidence="2 3">
    <name type="scientific">Coniochaeta pulveracea</name>
    <dbReference type="NCBI Taxonomy" id="177199"/>
    <lineage>
        <taxon>Eukaryota</taxon>
        <taxon>Fungi</taxon>
        <taxon>Dikarya</taxon>
        <taxon>Ascomycota</taxon>
        <taxon>Pezizomycotina</taxon>
        <taxon>Sordariomycetes</taxon>
        <taxon>Sordariomycetidae</taxon>
        <taxon>Coniochaetales</taxon>
        <taxon>Coniochaetaceae</taxon>
        <taxon>Coniochaeta</taxon>
    </lineage>
</organism>
<feature type="compositionally biased region" description="Low complexity" evidence="1">
    <location>
        <begin position="92"/>
        <end position="111"/>
    </location>
</feature>
<reference evidence="2 3" key="1">
    <citation type="submission" date="2018-08" db="EMBL/GenBank/DDBJ databases">
        <title>Draft genome of the lignicolous fungus Coniochaeta pulveracea.</title>
        <authorList>
            <person name="Borstlap C.J."/>
            <person name="De Witt R.N."/>
            <person name="Botha A."/>
            <person name="Volschenk H."/>
        </authorList>
    </citation>
    <scope>NUCLEOTIDE SEQUENCE [LARGE SCALE GENOMIC DNA]</scope>
    <source>
        <strain evidence="2 3">CAB683</strain>
    </source>
</reference>
<gene>
    <name evidence="2" type="ORF">DL546_001724</name>
</gene>
<name>A0A420Y7T4_9PEZI</name>
<feature type="compositionally biased region" description="Low complexity" evidence="1">
    <location>
        <begin position="120"/>
        <end position="141"/>
    </location>
</feature>
<evidence type="ECO:0000313" key="3">
    <source>
        <dbReference type="Proteomes" id="UP000275385"/>
    </source>
</evidence>
<dbReference type="AlphaFoldDB" id="A0A420Y7T4"/>
<dbReference type="OrthoDB" id="5408025at2759"/>
<feature type="region of interest" description="Disordered" evidence="1">
    <location>
        <begin position="88"/>
        <end position="200"/>
    </location>
</feature>
<dbReference type="Pfam" id="PF14618">
    <property type="entry name" value="DUF4452"/>
    <property type="match status" value="1"/>
</dbReference>